<evidence type="ECO:0000256" key="6">
    <source>
        <dbReference type="ARBA" id="ARBA00022485"/>
    </source>
</evidence>
<dbReference type="Gene3D" id="3.40.50.920">
    <property type="match status" value="1"/>
</dbReference>
<dbReference type="InterPro" id="IPR017900">
    <property type="entry name" value="4Fe4S_Fe_S_CS"/>
</dbReference>
<keyword evidence="5 14" id="KW-0813">Transport</keyword>
<dbReference type="Pfam" id="PF02775">
    <property type="entry name" value="TPP_enzyme_C"/>
    <property type="match status" value="1"/>
</dbReference>
<dbReference type="InterPro" id="IPR017721">
    <property type="entry name" value="IorA"/>
</dbReference>
<evidence type="ECO:0000256" key="9">
    <source>
        <dbReference type="ARBA" id="ARBA00023002"/>
    </source>
</evidence>
<dbReference type="GO" id="GO:0030976">
    <property type="term" value="F:thiamine pyrophosphate binding"/>
    <property type="evidence" value="ECO:0007669"/>
    <property type="project" value="InterPro"/>
</dbReference>
<feature type="domain" description="4Fe-4S ferredoxin-type" evidence="16">
    <location>
        <begin position="557"/>
        <end position="586"/>
    </location>
</feature>
<dbReference type="AlphaFoldDB" id="A0A226C1X5"/>
<comment type="subunit">
    <text evidence="2">Heterodimer of the IorA and IorB subunits.</text>
</comment>
<dbReference type="InterPro" id="IPR002880">
    <property type="entry name" value="Pyrv_Fd/Flavodoxin_OxRdtase_N"/>
</dbReference>
<evidence type="ECO:0000256" key="5">
    <source>
        <dbReference type="ARBA" id="ARBA00022448"/>
    </source>
</evidence>
<feature type="binding site" evidence="15">
    <location>
        <position position="543"/>
    </location>
    <ligand>
        <name>[4Fe-4S] cluster</name>
        <dbReference type="ChEBI" id="CHEBI:49883"/>
        <label>2</label>
    </ligand>
</feature>
<dbReference type="InterPro" id="IPR011766">
    <property type="entry name" value="TPP_enzyme_TPP-bd"/>
</dbReference>
<dbReference type="FunFam" id="3.40.50.970:FF:000039">
    <property type="entry name" value="Indolepyruvate oxidoreductase subunit IorA"/>
    <property type="match status" value="1"/>
</dbReference>
<dbReference type="CDD" id="cd02008">
    <property type="entry name" value="TPP_IOR_alpha"/>
    <property type="match status" value="1"/>
</dbReference>
<evidence type="ECO:0000256" key="1">
    <source>
        <dbReference type="ARBA" id="ARBA00002995"/>
    </source>
</evidence>
<evidence type="ECO:0000256" key="3">
    <source>
        <dbReference type="ARBA" id="ARBA00012812"/>
    </source>
</evidence>
<comment type="function">
    <text evidence="1 14">Catalyzes the ferredoxin-dependent oxidative decarboxylation of arylpyruvates.</text>
</comment>
<evidence type="ECO:0000256" key="11">
    <source>
        <dbReference type="ARBA" id="ARBA00023014"/>
    </source>
</evidence>
<evidence type="ECO:0000256" key="4">
    <source>
        <dbReference type="ARBA" id="ARBA00017710"/>
    </source>
</evidence>
<dbReference type="OrthoDB" id="9794954at2"/>
<proteinExistence type="predicted"/>
<evidence type="ECO:0000259" key="16">
    <source>
        <dbReference type="PROSITE" id="PS51379"/>
    </source>
</evidence>
<keyword evidence="10 14" id="KW-0408">Iron</keyword>
<name>A0A226C1X5_9FIRM</name>
<dbReference type="PROSITE" id="PS00198">
    <property type="entry name" value="4FE4S_FER_1"/>
    <property type="match status" value="1"/>
</dbReference>
<keyword evidence="17" id="KW-0670">Pyruvate</keyword>
<keyword evidence="8 14" id="KW-0249">Electron transport</keyword>
<protein>
    <recommendedName>
        <fullName evidence="4 14">Indolepyruvate oxidoreductase subunit IorA</fullName>
        <shortName evidence="14">IOR</shortName>
        <ecNumber evidence="3 14">1.2.7.8</ecNumber>
    </recommendedName>
    <alternativeName>
        <fullName evidence="12 14">Indolepyruvate ferredoxin oxidoreductase subunit alpha</fullName>
    </alternativeName>
</protein>
<evidence type="ECO:0000256" key="7">
    <source>
        <dbReference type="ARBA" id="ARBA00022723"/>
    </source>
</evidence>
<dbReference type="GO" id="GO:0051539">
    <property type="term" value="F:4 iron, 4 sulfur cluster binding"/>
    <property type="evidence" value="ECO:0007669"/>
    <property type="project" value="UniProtKB-UniRule"/>
</dbReference>
<dbReference type="InterPro" id="IPR017896">
    <property type="entry name" value="4Fe4S_Fe-S-bd"/>
</dbReference>
<feature type="binding site" evidence="15">
    <location>
        <position position="532"/>
    </location>
    <ligand>
        <name>[4Fe-4S] cluster</name>
        <dbReference type="ChEBI" id="CHEBI:49883"/>
        <label>1</label>
    </ligand>
</feature>
<comment type="cofactor">
    <cofactor evidence="14 15">
        <name>[4Fe-4S] cluster</name>
        <dbReference type="ChEBI" id="CHEBI:49883"/>
    </cofactor>
    <text evidence="14 15">Binds 2 [4Fe-4S] clusters. In this family the first cluster has a non-standard and varying [4Fe-4S] binding motif CX(2)CX(2)CX(4-5)CP.</text>
</comment>
<evidence type="ECO:0000256" key="8">
    <source>
        <dbReference type="ARBA" id="ARBA00022982"/>
    </source>
</evidence>
<feature type="binding site" evidence="15">
    <location>
        <position position="535"/>
    </location>
    <ligand>
        <name>[4Fe-4S] cluster</name>
        <dbReference type="ChEBI" id="CHEBI:49883"/>
        <label>1</label>
    </ligand>
</feature>
<feature type="binding site" evidence="15">
    <location>
        <position position="576"/>
    </location>
    <ligand>
        <name>[4Fe-4S] cluster</name>
        <dbReference type="ChEBI" id="CHEBI:49883"/>
        <label>1</label>
    </ligand>
</feature>
<organism evidence="17 18">
    <name type="scientific">Natranaerobius trueperi</name>
    <dbReference type="NCBI Taxonomy" id="759412"/>
    <lineage>
        <taxon>Bacteria</taxon>
        <taxon>Bacillati</taxon>
        <taxon>Bacillota</taxon>
        <taxon>Clostridia</taxon>
        <taxon>Natranaerobiales</taxon>
        <taxon>Natranaerobiaceae</taxon>
        <taxon>Natranaerobius</taxon>
    </lineage>
</organism>
<feature type="binding site" evidence="15">
    <location>
        <position position="538"/>
    </location>
    <ligand>
        <name>[4Fe-4S] cluster</name>
        <dbReference type="ChEBI" id="CHEBI:49883"/>
        <label>1</label>
    </ligand>
</feature>
<dbReference type="EMBL" id="NIQC01000001">
    <property type="protein sequence ID" value="OWZ85062.1"/>
    <property type="molecule type" value="Genomic_DNA"/>
</dbReference>
<accession>A0A226C1X5</accession>
<dbReference type="Proteomes" id="UP000214588">
    <property type="component" value="Unassembled WGS sequence"/>
</dbReference>
<dbReference type="SUPFAM" id="SSF52518">
    <property type="entry name" value="Thiamin diphosphate-binding fold (THDP-binding)"/>
    <property type="match status" value="2"/>
</dbReference>
<dbReference type="Pfam" id="PF01855">
    <property type="entry name" value="POR_N"/>
    <property type="match status" value="1"/>
</dbReference>
<evidence type="ECO:0000256" key="12">
    <source>
        <dbReference type="ARBA" id="ARBA00030514"/>
    </source>
</evidence>
<keyword evidence="6 14" id="KW-0004">4Fe-4S</keyword>
<comment type="caution">
    <text evidence="17">The sequence shown here is derived from an EMBL/GenBank/DDBJ whole genome shotgun (WGS) entry which is preliminary data.</text>
</comment>
<keyword evidence="7 14" id="KW-0479">Metal-binding</keyword>
<feature type="binding site" evidence="15">
    <location>
        <position position="569"/>
    </location>
    <ligand>
        <name>[4Fe-4S] cluster</name>
        <dbReference type="ChEBI" id="CHEBI:49883"/>
        <label>2</label>
    </ligand>
</feature>
<comment type="catalytic activity">
    <reaction evidence="13 14">
        <text>indole-3-pyruvate + 2 oxidized [2Fe-2S]-[ferredoxin] + CoA = (indol-3-yl)acetyl-CoA + 2 reduced [2Fe-2S]-[ferredoxin] + CO2 + H(+)</text>
        <dbReference type="Rhea" id="RHEA:12645"/>
        <dbReference type="Rhea" id="RHEA-COMP:10000"/>
        <dbReference type="Rhea" id="RHEA-COMP:10001"/>
        <dbReference type="ChEBI" id="CHEBI:15378"/>
        <dbReference type="ChEBI" id="CHEBI:16526"/>
        <dbReference type="ChEBI" id="CHEBI:17640"/>
        <dbReference type="ChEBI" id="CHEBI:33737"/>
        <dbReference type="ChEBI" id="CHEBI:33738"/>
        <dbReference type="ChEBI" id="CHEBI:57271"/>
        <dbReference type="ChEBI" id="CHEBI:57287"/>
        <dbReference type="EC" id="1.2.7.8"/>
    </reaction>
</comment>
<keyword evidence="18" id="KW-1185">Reference proteome</keyword>
<sequence length="588" mass="64894">MTGNESIARGFYEAGGFLASSYPGSPTVEILDAIKSYKRGYVDWAPNEKVALEMAIGSSISGARSLVSMKHVGVNIALDPLMTFTQTSVNGGFVLVVGDDPGMKSSQNEQDSRILAKFSNMPVLVPSDNREAKEFTKDAFWISEEFQTPVMIQMTSRLCHSRSVVDLEPPLDIEVNGYEPDVSNHAMIPPYTHKKQYEMNERIEKLEGFSTMSSLNKLEEKEGADTLVITSGLLYHNLKELDPQVSILKLGLVYPLPKEQISKLVKQYKNIIVLEEMMPFIENELKTMGVECEGKKYFSFTGELFTEDIKKGLSLAGVMQDEISTEPESFSTPERPPLMCSGCPHRPVFDLLKKSKVTVVGDIGCYSLGLLPPFEVSKINISMGASLGITRGMRKAFNYQGNNDPIVALIGDGTFYHSGLSGIVNLAKSSDKHDNITVIVLDNSTTAMTGGQDTPSSSKYKETDIDLDISSVLSSLGFSRITKVDQFDYQKTKEVFEEEIKHDGLSAIITTRPCALKYKIKEQHYYVNPNVCIGCRNCVNTNCPPISMKKYSNNDKLKSYIDPDMCVGCSVCSQVCPVGAIRPFKGGQ</sequence>
<evidence type="ECO:0000256" key="2">
    <source>
        <dbReference type="ARBA" id="ARBA00011238"/>
    </source>
</evidence>
<feature type="binding site" evidence="15">
    <location>
        <position position="572"/>
    </location>
    <ligand>
        <name>[4Fe-4S] cluster</name>
        <dbReference type="ChEBI" id="CHEBI:49883"/>
        <label>2</label>
    </ligand>
</feature>
<keyword evidence="9 14" id="KW-0560">Oxidoreductase</keyword>
<dbReference type="PANTHER" id="PTHR43710">
    <property type="entry name" value="2-HYDROXYACYL-COA LYASE"/>
    <property type="match status" value="1"/>
</dbReference>
<evidence type="ECO:0000256" key="14">
    <source>
        <dbReference type="PIRNR" id="PIRNR006439"/>
    </source>
</evidence>
<dbReference type="PIRSF" id="PIRSF006439">
    <property type="entry name" value="Indolepyruvate_ferr_oxidored"/>
    <property type="match status" value="1"/>
</dbReference>
<keyword evidence="11 14" id="KW-0411">Iron-sulfur</keyword>
<dbReference type="PANTHER" id="PTHR43710:SF5">
    <property type="entry name" value="INDOLEPYRUVATE FERREDOXIN OXIDOREDUCTASE ALPHA SUBUNIT"/>
    <property type="match status" value="1"/>
</dbReference>
<dbReference type="SUPFAM" id="SSF52922">
    <property type="entry name" value="TK C-terminal domain-like"/>
    <property type="match status" value="1"/>
</dbReference>
<dbReference type="InterPro" id="IPR045025">
    <property type="entry name" value="HACL1-like"/>
</dbReference>
<dbReference type="CDD" id="cd07034">
    <property type="entry name" value="TPP_PYR_PFOR_IOR-alpha_like"/>
    <property type="match status" value="1"/>
</dbReference>
<dbReference type="Gene3D" id="3.40.50.970">
    <property type="match status" value="2"/>
</dbReference>
<evidence type="ECO:0000256" key="13">
    <source>
        <dbReference type="ARBA" id="ARBA00048332"/>
    </source>
</evidence>
<reference evidence="17 18" key="1">
    <citation type="submission" date="2017-06" db="EMBL/GenBank/DDBJ databases">
        <title>Draft Genome Sequence of Natranaerobius trueperi halophilic, alkalithermophilic bacteria from soda lakes.</title>
        <authorList>
            <person name="Zhao B."/>
        </authorList>
    </citation>
    <scope>NUCLEOTIDE SEQUENCE [LARGE SCALE GENOMIC DNA]</scope>
    <source>
        <strain evidence="17 18">DSM 18760</strain>
    </source>
</reference>
<evidence type="ECO:0000313" key="17">
    <source>
        <dbReference type="EMBL" id="OWZ85062.1"/>
    </source>
</evidence>
<dbReference type="InterPro" id="IPR009014">
    <property type="entry name" value="Transketo_C/PFOR_II"/>
</dbReference>
<gene>
    <name evidence="17" type="ORF">CDO51_00885</name>
</gene>
<dbReference type="GO" id="GO:0046872">
    <property type="term" value="F:metal ion binding"/>
    <property type="evidence" value="ECO:0007669"/>
    <property type="project" value="UniProtKB-UniRule"/>
</dbReference>
<evidence type="ECO:0000256" key="15">
    <source>
        <dbReference type="PIRSR" id="PIRSR006439-50"/>
    </source>
</evidence>
<dbReference type="Pfam" id="PF00037">
    <property type="entry name" value="Fer4"/>
    <property type="match status" value="1"/>
</dbReference>
<dbReference type="InterPro" id="IPR029061">
    <property type="entry name" value="THDP-binding"/>
</dbReference>
<feature type="binding site" evidence="15">
    <location>
        <position position="566"/>
    </location>
    <ligand>
        <name>[4Fe-4S] cluster</name>
        <dbReference type="ChEBI" id="CHEBI:49883"/>
        <label>2</label>
    </ligand>
</feature>
<dbReference type="PROSITE" id="PS51379">
    <property type="entry name" value="4FE4S_FER_2"/>
    <property type="match status" value="2"/>
</dbReference>
<dbReference type="SUPFAM" id="SSF54862">
    <property type="entry name" value="4Fe-4S ferredoxins"/>
    <property type="match status" value="1"/>
</dbReference>
<feature type="domain" description="4Fe-4S ferredoxin-type" evidence="16">
    <location>
        <begin position="523"/>
        <end position="553"/>
    </location>
</feature>
<evidence type="ECO:0000256" key="10">
    <source>
        <dbReference type="ARBA" id="ARBA00023004"/>
    </source>
</evidence>
<dbReference type="Gene3D" id="3.30.70.20">
    <property type="match status" value="1"/>
</dbReference>
<dbReference type="EC" id="1.2.7.8" evidence="3 14"/>
<dbReference type="GO" id="GO:0043805">
    <property type="term" value="F:indolepyruvate ferredoxin oxidoreductase activity"/>
    <property type="evidence" value="ECO:0007669"/>
    <property type="project" value="UniProtKB-UniRule"/>
</dbReference>
<evidence type="ECO:0000313" key="18">
    <source>
        <dbReference type="Proteomes" id="UP000214588"/>
    </source>
</evidence>